<reference evidence="12 13" key="1">
    <citation type="submission" date="2019-02" db="EMBL/GenBank/DDBJ databases">
        <title>Prokaryotic population dynamics and viral predation in marine succession experiment using metagenomics: the confinement effect.</title>
        <authorList>
            <person name="Haro-Moreno J.M."/>
            <person name="Rodriguez-Valera F."/>
            <person name="Lopez-Perez M."/>
        </authorList>
    </citation>
    <scope>NUCLEOTIDE SEQUENCE [LARGE SCALE GENOMIC DNA]</scope>
    <source>
        <strain evidence="12">MED-G162</strain>
    </source>
</reference>
<dbReference type="SUPFAM" id="SSF52972">
    <property type="entry name" value="ITPase-like"/>
    <property type="match status" value="1"/>
</dbReference>
<dbReference type="GO" id="GO:0005829">
    <property type="term" value="C:cytosol"/>
    <property type="evidence" value="ECO:0007669"/>
    <property type="project" value="TreeGrafter"/>
</dbReference>
<comment type="catalytic activity">
    <reaction evidence="9 10">
        <text>XTP + H2O = XMP + diphosphate + H(+)</text>
        <dbReference type="Rhea" id="RHEA:28610"/>
        <dbReference type="ChEBI" id="CHEBI:15377"/>
        <dbReference type="ChEBI" id="CHEBI:15378"/>
        <dbReference type="ChEBI" id="CHEBI:33019"/>
        <dbReference type="ChEBI" id="CHEBI:57464"/>
        <dbReference type="ChEBI" id="CHEBI:61314"/>
        <dbReference type="EC" id="3.6.1.66"/>
    </reaction>
</comment>
<comment type="function">
    <text evidence="10">Pyrophosphatase that catalyzes the hydrolysis of nucleoside triphosphates to their monophosphate derivatives, with a high preference for the non-canonical purine nucleotides XTP (xanthosine triphosphate), dITP (deoxyinosine triphosphate) and ITP. Seems to function as a house-cleaning enzyme that removes non-canonical purine nucleotides from the nucleotide pool, thus preventing their incorporation into DNA/RNA and avoiding chromosomal lesions.</text>
</comment>
<dbReference type="GO" id="GO:0035870">
    <property type="term" value="F:dITP diphosphatase activity"/>
    <property type="evidence" value="ECO:0007669"/>
    <property type="project" value="UniProtKB-UniRule"/>
</dbReference>
<evidence type="ECO:0000256" key="10">
    <source>
        <dbReference type="HAMAP-Rule" id="MF_01405"/>
    </source>
</evidence>
<dbReference type="CDD" id="cd00515">
    <property type="entry name" value="HAM1"/>
    <property type="match status" value="1"/>
</dbReference>
<sequence length="197" mass="22151">MKNDSQILIASSNSGKIEEFKRLFKDHQIYSLSDFKISDAIEDGVSFIENALIKAKHGSFFSKKYTIADDSGLVVPDLGYEPGIFSARYARENATDEENRNFLINKIKKMKKRTLNAYYVCVMVGLKSHDDPRPIITQGEIHGKVSVDSKGKGGFGYDKIFYPSGYQCSMAEIDSEVKNKISHRAIATNKFLQLFNG</sequence>
<comment type="subunit">
    <text evidence="2 10">Homodimer.</text>
</comment>
<keyword evidence="3 10" id="KW-0479">Metal-binding</keyword>
<dbReference type="Gene3D" id="3.90.950.10">
    <property type="match status" value="1"/>
</dbReference>
<protein>
    <recommendedName>
        <fullName evidence="10">dITP/XTP pyrophosphatase</fullName>
        <ecNumber evidence="10">3.6.1.66</ecNumber>
    </recommendedName>
    <alternativeName>
        <fullName evidence="10">Non-canonical purine NTP pyrophosphatase</fullName>
    </alternativeName>
    <alternativeName>
        <fullName evidence="10">Non-standard purine NTP pyrophosphatase</fullName>
    </alternativeName>
    <alternativeName>
        <fullName evidence="10">Nucleoside-triphosphate diphosphatase</fullName>
    </alternativeName>
    <alternativeName>
        <fullName evidence="10">Nucleoside-triphosphate pyrophosphatase</fullName>
        <shortName evidence="10">NTPase</shortName>
    </alternativeName>
</protein>
<evidence type="ECO:0000256" key="7">
    <source>
        <dbReference type="ARBA" id="ARBA00023080"/>
    </source>
</evidence>
<dbReference type="GO" id="GO:0017111">
    <property type="term" value="F:ribonucleoside triphosphate phosphatase activity"/>
    <property type="evidence" value="ECO:0007669"/>
    <property type="project" value="InterPro"/>
</dbReference>
<evidence type="ECO:0000256" key="6">
    <source>
        <dbReference type="ARBA" id="ARBA00022842"/>
    </source>
</evidence>
<feature type="binding site" evidence="10">
    <location>
        <position position="178"/>
    </location>
    <ligand>
        <name>substrate</name>
    </ligand>
</feature>
<keyword evidence="7 10" id="KW-0546">Nucleotide metabolism</keyword>
<feature type="binding site" evidence="10">
    <location>
        <begin position="155"/>
        <end position="158"/>
    </location>
    <ligand>
        <name>substrate</name>
    </ligand>
</feature>
<evidence type="ECO:0000313" key="13">
    <source>
        <dbReference type="Proteomes" id="UP000319384"/>
    </source>
</evidence>
<dbReference type="Proteomes" id="UP000319384">
    <property type="component" value="Unassembled WGS sequence"/>
</dbReference>
<comment type="catalytic activity">
    <reaction evidence="8 10">
        <text>dITP + H2O = dIMP + diphosphate + H(+)</text>
        <dbReference type="Rhea" id="RHEA:28342"/>
        <dbReference type="ChEBI" id="CHEBI:15377"/>
        <dbReference type="ChEBI" id="CHEBI:15378"/>
        <dbReference type="ChEBI" id="CHEBI:33019"/>
        <dbReference type="ChEBI" id="CHEBI:61194"/>
        <dbReference type="ChEBI" id="CHEBI:61382"/>
        <dbReference type="EC" id="3.6.1.66"/>
    </reaction>
</comment>
<keyword evidence="4 10" id="KW-0547">Nucleotide-binding</keyword>
<dbReference type="EMBL" id="SHBH01000006">
    <property type="protein sequence ID" value="RZO26997.1"/>
    <property type="molecule type" value="Genomic_DNA"/>
</dbReference>
<dbReference type="AlphaFoldDB" id="A0A520N0J4"/>
<proteinExistence type="inferred from homology"/>
<dbReference type="FunFam" id="3.90.950.10:FF:000001">
    <property type="entry name" value="dITP/XTP pyrophosphatase"/>
    <property type="match status" value="1"/>
</dbReference>
<accession>A0A520N0J4</accession>
<feature type="binding site" evidence="10">
    <location>
        <begin position="11"/>
        <end position="16"/>
    </location>
    <ligand>
        <name>substrate</name>
    </ligand>
</feature>
<dbReference type="GO" id="GO:0009146">
    <property type="term" value="P:purine nucleoside triphosphate catabolic process"/>
    <property type="evidence" value="ECO:0007669"/>
    <property type="project" value="UniProtKB-UniRule"/>
</dbReference>
<gene>
    <name evidence="12" type="primary">rdgB</name>
    <name evidence="12" type="ORF">EVA95_01345</name>
</gene>
<dbReference type="InterPro" id="IPR029001">
    <property type="entry name" value="ITPase-like_fam"/>
</dbReference>
<comment type="caution">
    <text evidence="12">The sequence shown here is derived from an EMBL/GenBank/DDBJ whole genome shotgun (WGS) entry which is preliminary data.</text>
</comment>
<comment type="similarity">
    <text evidence="1 10 11">Belongs to the HAM1 NTPase family.</text>
</comment>
<dbReference type="GO" id="GO:0046872">
    <property type="term" value="F:metal ion binding"/>
    <property type="evidence" value="ECO:0007669"/>
    <property type="project" value="UniProtKB-KW"/>
</dbReference>
<dbReference type="GO" id="GO:0000166">
    <property type="term" value="F:nucleotide binding"/>
    <property type="evidence" value="ECO:0007669"/>
    <property type="project" value="UniProtKB-KW"/>
</dbReference>
<dbReference type="PANTHER" id="PTHR11067">
    <property type="entry name" value="INOSINE TRIPHOSPHATE PYROPHOSPHATASE/HAM1 PROTEIN"/>
    <property type="match status" value="1"/>
</dbReference>
<dbReference type="InterPro" id="IPR002637">
    <property type="entry name" value="RdgB/HAM1"/>
</dbReference>
<dbReference type="Pfam" id="PF01725">
    <property type="entry name" value="Ham1p_like"/>
    <property type="match status" value="1"/>
</dbReference>
<dbReference type="PANTHER" id="PTHR11067:SF9">
    <property type="entry name" value="INOSINE TRIPHOSPHATE PYROPHOSPHATASE"/>
    <property type="match status" value="1"/>
</dbReference>
<dbReference type="GO" id="GO:0036220">
    <property type="term" value="F:ITP diphosphatase activity"/>
    <property type="evidence" value="ECO:0007669"/>
    <property type="project" value="UniProtKB-UniRule"/>
</dbReference>
<evidence type="ECO:0000256" key="8">
    <source>
        <dbReference type="ARBA" id="ARBA00051875"/>
    </source>
</evidence>
<keyword evidence="5 10" id="KW-0378">Hydrolase</keyword>
<dbReference type="EC" id="3.6.1.66" evidence="10"/>
<evidence type="ECO:0000256" key="3">
    <source>
        <dbReference type="ARBA" id="ARBA00022723"/>
    </source>
</evidence>
<evidence type="ECO:0000313" key="12">
    <source>
        <dbReference type="EMBL" id="RZO26997.1"/>
    </source>
</evidence>
<organism evidence="12 13">
    <name type="scientific">SAR86 cluster bacterium</name>
    <dbReference type="NCBI Taxonomy" id="2030880"/>
    <lineage>
        <taxon>Bacteria</taxon>
        <taxon>Pseudomonadati</taxon>
        <taxon>Pseudomonadota</taxon>
        <taxon>Gammaproteobacteria</taxon>
        <taxon>SAR86 cluster</taxon>
    </lineage>
</organism>
<evidence type="ECO:0000256" key="5">
    <source>
        <dbReference type="ARBA" id="ARBA00022801"/>
    </source>
</evidence>
<feature type="active site" description="Proton acceptor" evidence="10">
    <location>
        <position position="70"/>
    </location>
</feature>
<feature type="binding site" evidence="10">
    <location>
        <position position="71"/>
    </location>
    <ligand>
        <name>substrate</name>
    </ligand>
</feature>
<name>A0A520N0J4_9GAMM</name>
<comment type="caution">
    <text evidence="10">Lacks conserved residue(s) required for the propagation of feature annotation.</text>
</comment>
<comment type="catalytic activity">
    <reaction evidence="10">
        <text>ITP + H2O = IMP + diphosphate + H(+)</text>
        <dbReference type="Rhea" id="RHEA:29399"/>
        <dbReference type="ChEBI" id="CHEBI:15377"/>
        <dbReference type="ChEBI" id="CHEBI:15378"/>
        <dbReference type="ChEBI" id="CHEBI:33019"/>
        <dbReference type="ChEBI" id="CHEBI:58053"/>
        <dbReference type="ChEBI" id="CHEBI:61402"/>
        <dbReference type="EC" id="3.6.1.66"/>
    </reaction>
</comment>
<evidence type="ECO:0000256" key="1">
    <source>
        <dbReference type="ARBA" id="ARBA00008023"/>
    </source>
</evidence>
<keyword evidence="6 10" id="KW-0460">Magnesium</keyword>
<dbReference type="GO" id="GO:0036222">
    <property type="term" value="F:XTP diphosphatase activity"/>
    <property type="evidence" value="ECO:0007669"/>
    <property type="project" value="UniProtKB-UniRule"/>
</dbReference>
<evidence type="ECO:0000256" key="4">
    <source>
        <dbReference type="ARBA" id="ARBA00022741"/>
    </source>
</evidence>
<dbReference type="NCBIfam" id="TIGR00042">
    <property type="entry name" value="RdgB/HAM1 family non-canonical purine NTP pyrophosphatase"/>
    <property type="match status" value="1"/>
</dbReference>
<evidence type="ECO:0000256" key="2">
    <source>
        <dbReference type="ARBA" id="ARBA00011738"/>
    </source>
</evidence>
<feature type="binding site" evidence="10">
    <location>
        <position position="70"/>
    </location>
    <ligand>
        <name>Mg(2+)</name>
        <dbReference type="ChEBI" id="CHEBI:18420"/>
    </ligand>
</feature>
<feature type="binding site" evidence="10">
    <location>
        <begin position="183"/>
        <end position="184"/>
    </location>
    <ligand>
        <name>substrate</name>
    </ligand>
</feature>
<evidence type="ECO:0000256" key="9">
    <source>
        <dbReference type="ARBA" id="ARBA00052017"/>
    </source>
</evidence>
<dbReference type="HAMAP" id="MF_01405">
    <property type="entry name" value="Non_canon_purine_NTPase"/>
    <property type="match status" value="1"/>
</dbReference>
<dbReference type="InterPro" id="IPR020922">
    <property type="entry name" value="dITP/XTP_pyrophosphatase"/>
</dbReference>
<dbReference type="GO" id="GO:0009117">
    <property type="term" value="P:nucleotide metabolic process"/>
    <property type="evidence" value="ECO:0007669"/>
    <property type="project" value="UniProtKB-KW"/>
</dbReference>
<comment type="cofactor">
    <cofactor evidence="10">
        <name>Mg(2+)</name>
        <dbReference type="ChEBI" id="CHEBI:18420"/>
    </cofactor>
    <text evidence="10">Binds 1 Mg(2+) ion per subunit.</text>
</comment>
<evidence type="ECO:0000256" key="11">
    <source>
        <dbReference type="RuleBase" id="RU003781"/>
    </source>
</evidence>